<evidence type="ECO:0000313" key="2">
    <source>
        <dbReference type="EMBL" id="CAI2366783.1"/>
    </source>
</evidence>
<sequence length="401" mass="46235">MNDTKEDGRINPEIFDEPPLHFEQTDDYGWTTIARAIVQMDGDIHKYIKQMRKKKTAEEKFKDLPFMRISKRRRTINPKDKSHQFGRKNMIKFGNQETFKFNLIHKKTSSLKSVPRSMVRKIEKAKATKIINILGPQERFPHSKLIMNMIKNTMDDHKKKQKRMKSSPERAKNALIRTLNKSFHLTKYQKLETYIGSPERKASQDGTSKLRVSMQDPEKLFNNRSSAKTPNDSNRRKIKLTCYSSILGAEGNQQYGFHLKRSSRKSQNKAKICKIRGKVRATSYHENSLLSRKSHRGNSVGKEPASVIQESPSGDYAQSSSVKDNPVLSGENSSEATPKVNPYLYSPKLIFWHPPQNPPKPGYDEPSKTIDYVVGVGSKSPRMKFSKPVLKKRNKYIYKLM</sequence>
<protein>
    <submittedName>
        <fullName evidence="2">Uncharacterized protein</fullName>
    </submittedName>
</protein>
<name>A0AAD1UGE2_EUPCR</name>
<dbReference type="EMBL" id="CAMPGE010007866">
    <property type="protein sequence ID" value="CAI2366783.1"/>
    <property type="molecule type" value="Genomic_DNA"/>
</dbReference>
<reference evidence="2" key="1">
    <citation type="submission" date="2023-07" db="EMBL/GenBank/DDBJ databases">
        <authorList>
            <consortium name="AG Swart"/>
            <person name="Singh M."/>
            <person name="Singh A."/>
            <person name="Seah K."/>
            <person name="Emmerich C."/>
        </authorList>
    </citation>
    <scope>NUCLEOTIDE SEQUENCE</scope>
    <source>
        <strain evidence="2">DP1</strain>
    </source>
</reference>
<feature type="compositionally biased region" description="Polar residues" evidence="1">
    <location>
        <begin position="308"/>
        <end position="323"/>
    </location>
</feature>
<organism evidence="2 3">
    <name type="scientific">Euplotes crassus</name>
    <dbReference type="NCBI Taxonomy" id="5936"/>
    <lineage>
        <taxon>Eukaryota</taxon>
        <taxon>Sar</taxon>
        <taxon>Alveolata</taxon>
        <taxon>Ciliophora</taxon>
        <taxon>Intramacronucleata</taxon>
        <taxon>Spirotrichea</taxon>
        <taxon>Hypotrichia</taxon>
        <taxon>Euplotida</taxon>
        <taxon>Euplotidae</taxon>
        <taxon>Moneuplotes</taxon>
    </lineage>
</organism>
<comment type="caution">
    <text evidence="2">The sequence shown here is derived from an EMBL/GenBank/DDBJ whole genome shotgun (WGS) entry which is preliminary data.</text>
</comment>
<feature type="region of interest" description="Disordered" evidence="1">
    <location>
        <begin position="215"/>
        <end position="236"/>
    </location>
</feature>
<keyword evidence="3" id="KW-1185">Reference proteome</keyword>
<proteinExistence type="predicted"/>
<accession>A0AAD1UGE2</accession>
<evidence type="ECO:0000313" key="3">
    <source>
        <dbReference type="Proteomes" id="UP001295684"/>
    </source>
</evidence>
<evidence type="ECO:0000256" key="1">
    <source>
        <dbReference type="SAM" id="MobiDB-lite"/>
    </source>
</evidence>
<dbReference type="Proteomes" id="UP001295684">
    <property type="component" value="Unassembled WGS sequence"/>
</dbReference>
<feature type="compositionally biased region" description="Polar residues" evidence="1">
    <location>
        <begin position="222"/>
        <end position="232"/>
    </location>
</feature>
<feature type="region of interest" description="Disordered" evidence="1">
    <location>
        <begin position="284"/>
        <end position="339"/>
    </location>
</feature>
<gene>
    <name evidence="2" type="ORF">ECRASSUSDP1_LOCUS8057</name>
</gene>
<dbReference type="AlphaFoldDB" id="A0AAD1UGE2"/>